<keyword evidence="1" id="KW-0812">Transmembrane</keyword>
<evidence type="ECO:0000256" key="1">
    <source>
        <dbReference type="SAM" id="Phobius"/>
    </source>
</evidence>
<dbReference type="PANTHER" id="PTHR45691:SF6">
    <property type="entry name" value="PROTEIN DIAPHANOUS"/>
    <property type="match status" value="1"/>
</dbReference>
<reference evidence="2" key="1">
    <citation type="submission" date="2021-05" db="EMBL/GenBank/DDBJ databases">
        <authorList>
            <person name="Alioto T."/>
            <person name="Alioto T."/>
            <person name="Gomez Garrido J."/>
        </authorList>
    </citation>
    <scope>NUCLEOTIDE SEQUENCE</scope>
</reference>
<organism evidence="2">
    <name type="scientific">Cacopsylla melanoneura</name>
    <dbReference type="NCBI Taxonomy" id="428564"/>
    <lineage>
        <taxon>Eukaryota</taxon>
        <taxon>Metazoa</taxon>
        <taxon>Ecdysozoa</taxon>
        <taxon>Arthropoda</taxon>
        <taxon>Hexapoda</taxon>
        <taxon>Insecta</taxon>
        <taxon>Pterygota</taxon>
        <taxon>Neoptera</taxon>
        <taxon>Paraneoptera</taxon>
        <taxon>Hemiptera</taxon>
        <taxon>Sternorrhyncha</taxon>
        <taxon>Psylloidea</taxon>
        <taxon>Psyllidae</taxon>
        <taxon>Psyllinae</taxon>
        <taxon>Cacopsylla</taxon>
    </lineage>
</organism>
<proteinExistence type="predicted"/>
<evidence type="ECO:0000313" key="2">
    <source>
        <dbReference type="EMBL" id="CAG6731905.1"/>
    </source>
</evidence>
<dbReference type="EMBL" id="HBUF01385267">
    <property type="protein sequence ID" value="CAG6731906.1"/>
    <property type="molecule type" value="Transcribed_RNA"/>
</dbReference>
<protein>
    <submittedName>
        <fullName evidence="2">Uncharacterized protein</fullName>
    </submittedName>
</protein>
<dbReference type="PANTHER" id="PTHR45691">
    <property type="entry name" value="PROTEIN DIAPHANOUS"/>
    <property type="match status" value="1"/>
</dbReference>
<name>A0A8D8YN48_9HEMI</name>
<dbReference type="GO" id="GO:0005884">
    <property type="term" value="C:actin filament"/>
    <property type="evidence" value="ECO:0007669"/>
    <property type="project" value="TreeGrafter"/>
</dbReference>
<dbReference type="InterPro" id="IPR032675">
    <property type="entry name" value="LRR_dom_sf"/>
</dbReference>
<dbReference type="EMBL" id="HBUF01385266">
    <property type="protein sequence ID" value="CAG6731905.1"/>
    <property type="molecule type" value="Transcribed_RNA"/>
</dbReference>
<dbReference type="Gene3D" id="3.80.10.10">
    <property type="entry name" value="Ribonuclease Inhibitor"/>
    <property type="match status" value="1"/>
</dbReference>
<dbReference type="InterPro" id="IPR051412">
    <property type="entry name" value="Formin_Homology_Diaphanous_sf"/>
</dbReference>
<sequence>MKNFQFNRELELDQYDDKFYSKFRNIQKLTLTNSIQKEIIPQEKLSVLLSLEVLSIDKEKINLRECKRLQNLSCKKIENIDKEDFPVSLKKINFQHCANISDINMNHLINLREINCTASSITDAAINKSQAPPPLFFFDLISFFFLIFFYFFFFFFFYPPPPPPPPYPPPPPPPRPPPPPPPHPPPPPPPHFFFFFFF</sequence>
<dbReference type="GO" id="GO:0030041">
    <property type="term" value="P:actin filament polymerization"/>
    <property type="evidence" value="ECO:0007669"/>
    <property type="project" value="TreeGrafter"/>
</dbReference>
<feature type="transmembrane region" description="Helical" evidence="1">
    <location>
        <begin position="135"/>
        <end position="158"/>
    </location>
</feature>
<dbReference type="AlphaFoldDB" id="A0A8D8YN48"/>
<dbReference type="SUPFAM" id="SSF52058">
    <property type="entry name" value="L domain-like"/>
    <property type="match status" value="1"/>
</dbReference>
<keyword evidence="1" id="KW-1133">Transmembrane helix</keyword>
<keyword evidence="1" id="KW-0472">Membrane</keyword>
<accession>A0A8D8YN48</accession>